<comment type="catalytic activity">
    <reaction evidence="6">
        <text>DNA(n) + a 2'-deoxyribonucleoside 5'-triphosphate = DNA(n+1) + diphosphate</text>
        <dbReference type="Rhea" id="RHEA:22508"/>
        <dbReference type="Rhea" id="RHEA-COMP:17339"/>
        <dbReference type="Rhea" id="RHEA-COMP:17340"/>
        <dbReference type="ChEBI" id="CHEBI:33019"/>
        <dbReference type="ChEBI" id="CHEBI:61560"/>
        <dbReference type="ChEBI" id="CHEBI:173112"/>
        <dbReference type="EC" id="2.7.7.7"/>
    </reaction>
</comment>
<dbReference type="Proteomes" id="UP000606730">
    <property type="component" value="Unassembled WGS sequence"/>
</dbReference>
<dbReference type="InterPro" id="IPR001126">
    <property type="entry name" value="UmuC"/>
</dbReference>
<protein>
    <recommendedName>
        <fullName evidence="3">DNA-directed DNA polymerase</fullName>
        <ecNumber evidence="3">2.7.7.7</ecNumber>
    </recommendedName>
</protein>
<dbReference type="EC" id="2.7.7.7" evidence="3"/>
<dbReference type="Gene3D" id="3.40.1170.60">
    <property type="match status" value="1"/>
</dbReference>
<dbReference type="SUPFAM" id="SSF56672">
    <property type="entry name" value="DNA/RNA polymerases"/>
    <property type="match status" value="1"/>
</dbReference>
<dbReference type="GO" id="GO:0003684">
    <property type="term" value="F:damaged DNA binding"/>
    <property type="evidence" value="ECO:0007669"/>
    <property type="project" value="InterPro"/>
</dbReference>
<evidence type="ECO:0000256" key="6">
    <source>
        <dbReference type="ARBA" id="ARBA00049244"/>
    </source>
</evidence>
<dbReference type="Pfam" id="PF00817">
    <property type="entry name" value="IMS"/>
    <property type="match status" value="1"/>
</dbReference>
<comment type="subunit">
    <text evidence="2">Monomer.</text>
</comment>
<dbReference type="CDD" id="cd03468">
    <property type="entry name" value="PolY_like"/>
    <property type="match status" value="1"/>
</dbReference>
<dbReference type="InterPro" id="IPR043502">
    <property type="entry name" value="DNA/RNA_pol_sf"/>
</dbReference>
<evidence type="ECO:0000256" key="4">
    <source>
        <dbReference type="ARBA" id="ARBA00022763"/>
    </source>
</evidence>
<evidence type="ECO:0000259" key="7">
    <source>
        <dbReference type="Pfam" id="PF00817"/>
    </source>
</evidence>
<dbReference type="Pfam" id="PF11799">
    <property type="entry name" value="IMS_C"/>
    <property type="match status" value="1"/>
</dbReference>
<evidence type="ECO:0000256" key="2">
    <source>
        <dbReference type="ARBA" id="ARBA00011245"/>
    </source>
</evidence>
<comment type="caution">
    <text evidence="9">The sequence shown here is derived from an EMBL/GenBank/DDBJ whole genome shotgun (WGS) entry which is preliminary data.</text>
</comment>
<keyword evidence="4" id="KW-0227">DNA damage</keyword>
<feature type="domain" description="UmuC" evidence="7">
    <location>
        <begin position="38"/>
        <end position="153"/>
    </location>
</feature>
<evidence type="ECO:0000313" key="9">
    <source>
        <dbReference type="EMBL" id="GGE50823.1"/>
    </source>
</evidence>
<gene>
    <name evidence="9" type="ORF">GCM10011517_18230</name>
</gene>
<evidence type="ECO:0000259" key="8">
    <source>
        <dbReference type="Pfam" id="PF11799"/>
    </source>
</evidence>
<comment type="function">
    <text evidence="5">Poorly processive, error-prone DNA polymerase involved in untargeted mutagenesis. Copies undamaged DNA at stalled replication forks, which arise in vivo from mismatched or misaligned primer ends. These misaligned primers can be extended by PolIV. Exhibits no 3'-5' exonuclease (proofreading) activity. May be involved in translesional synthesis, in conjunction with the beta clamp from PolIII.</text>
</comment>
<dbReference type="InterPro" id="IPR050356">
    <property type="entry name" value="SulA_CellDiv_inhibitor"/>
</dbReference>
<dbReference type="Gene3D" id="3.30.70.270">
    <property type="match status" value="1"/>
</dbReference>
<reference evidence="9" key="2">
    <citation type="submission" date="2020-09" db="EMBL/GenBank/DDBJ databases">
        <authorList>
            <person name="Sun Q."/>
            <person name="Zhou Y."/>
        </authorList>
    </citation>
    <scope>NUCLEOTIDE SEQUENCE</scope>
    <source>
        <strain evidence="9">CGMCC 1.16012</strain>
    </source>
</reference>
<name>A0A917AIC7_9RHOB</name>
<organism evidence="9 10">
    <name type="scientific">Actibacterium pelagium</name>
    <dbReference type="NCBI Taxonomy" id="2029103"/>
    <lineage>
        <taxon>Bacteria</taxon>
        <taxon>Pseudomonadati</taxon>
        <taxon>Pseudomonadota</taxon>
        <taxon>Alphaproteobacteria</taxon>
        <taxon>Rhodobacterales</taxon>
        <taxon>Roseobacteraceae</taxon>
        <taxon>Actibacterium</taxon>
    </lineage>
</organism>
<proteinExistence type="inferred from homology"/>
<dbReference type="InterPro" id="IPR043128">
    <property type="entry name" value="Rev_trsase/Diguanyl_cyclase"/>
</dbReference>
<dbReference type="OrthoDB" id="9788640at2"/>
<accession>A0A917AIC7</accession>
<dbReference type="GO" id="GO:0006281">
    <property type="term" value="P:DNA repair"/>
    <property type="evidence" value="ECO:0007669"/>
    <property type="project" value="InterPro"/>
</dbReference>
<evidence type="ECO:0000256" key="5">
    <source>
        <dbReference type="ARBA" id="ARBA00025589"/>
    </source>
</evidence>
<dbReference type="PANTHER" id="PTHR35369:SF2">
    <property type="entry name" value="BLR3025 PROTEIN"/>
    <property type="match status" value="1"/>
</dbReference>
<dbReference type="RefSeq" id="WP_095594988.1">
    <property type="nucleotide sequence ID" value="NZ_BMKN01000002.1"/>
</dbReference>
<keyword evidence="10" id="KW-1185">Reference proteome</keyword>
<comment type="similarity">
    <text evidence="1">Belongs to the DNA polymerase type-Y family.</text>
</comment>
<evidence type="ECO:0000313" key="10">
    <source>
        <dbReference type="Proteomes" id="UP000606730"/>
    </source>
</evidence>
<sequence>MFAGRPRRVVCIWFPRLASDRVLRACPVDGPFALTLMQQNTTRLYCLNAAAQGQGLQRGMPYSDARAFCPDLQSQPADTAAEERFQLVLRRWATRYSPWVGLEGHDGLVLDISGVAHLFGGEAGLLADMRQRLMRAGLFAQIGLGDTRGAAWALAHAGEGQAAPGDPLTALGELPVSALRLDEKTVIALQRLGLRTIAALDAAARAPLTRRFGPDLLLRLDQALGRQPEELSPMAEPPHYGVRMTLPEPIGLTDDVMAGTERLLRQLCTKLKAQEAGARELMLTLRRVDQGNQQVELRLAAALRDPDRIISLFERGISGVDAGFGIDQLRLQATRVEPLPVQQISHVSSDRADQVDDLISRIGARIGLENIQRFLPADSHIPERSFIVAPAAYSKPEGGWAAPRPRPLSLFPPEPIAGSGSRPPKRFRWRRMSLSTARATGPERILPEWWLQDDNWRGGLRDYWHVETRQGWRLWLFYTPQNPGWFVQGQFA</sequence>
<evidence type="ECO:0000256" key="1">
    <source>
        <dbReference type="ARBA" id="ARBA00010945"/>
    </source>
</evidence>
<reference evidence="9" key="1">
    <citation type="journal article" date="2014" name="Int. J. Syst. Evol. Microbiol.">
        <title>Complete genome sequence of Corynebacterium casei LMG S-19264T (=DSM 44701T), isolated from a smear-ripened cheese.</title>
        <authorList>
            <consortium name="US DOE Joint Genome Institute (JGI-PGF)"/>
            <person name="Walter F."/>
            <person name="Albersmeier A."/>
            <person name="Kalinowski J."/>
            <person name="Ruckert C."/>
        </authorList>
    </citation>
    <scope>NUCLEOTIDE SEQUENCE</scope>
    <source>
        <strain evidence="9">CGMCC 1.16012</strain>
    </source>
</reference>
<dbReference type="EMBL" id="BMKN01000002">
    <property type="protein sequence ID" value="GGE50823.1"/>
    <property type="molecule type" value="Genomic_DNA"/>
</dbReference>
<dbReference type="PANTHER" id="PTHR35369">
    <property type="entry name" value="BLR3025 PROTEIN-RELATED"/>
    <property type="match status" value="1"/>
</dbReference>
<evidence type="ECO:0000256" key="3">
    <source>
        <dbReference type="ARBA" id="ARBA00012417"/>
    </source>
</evidence>
<feature type="domain" description="DNA polymerase Y-family little finger" evidence="8">
    <location>
        <begin position="240"/>
        <end position="345"/>
    </location>
</feature>
<dbReference type="AlphaFoldDB" id="A0A917AIC7"/>
<dbReference type="InterPro" id="IPR017961">
    <property type="entry name" value="DNA_pol_Y-fam_little_finger"/>
</dbReference>